<dbReference type="GO" id="GO:0016740">
    <property type="term" value="F:transferase activity"/>
    <property type="evidence" value="ECO:0007669"/>
    <property type="project" value="UniProtKB-KW"/>
</dbReference>
<reference evidence="2 3" key="1">
    <citation type="submission" date="2017-06" db="EMBL/GenBank/DDBJ databases">
        <title>Draft Genome Sequence of Natranaerobius trueperi halophilic, alkalithermophilic bacteria from soda lakes.</title>
        <authorList>
            <person name="Zhao B."/>
        </authorList>
    </citation>
    <scope>NUCLEOTIDE SEQUENCE [LARGE SCALE GENOMIC DNA]</scope>
    <source>
        <strain evidence="2 3">DSM 18760</strain>
    </source>
</reference>
<dbReference type="AlphaFoldDB" id="A0A226C2V7"/>
<evidence type="ECO:0000313" key="2">
    <source>
        <dbReference type="EMBL" id="OWZ84964.1"/>
    </source>
</evidence>
<gene>
    <name evidence="2" type="primary">csaB</name>
    <name evidence="2" type="ORF">CDO51_00740</name>
</gene>
<proteinExistence type="predicted"/>
<dbReference type="OrthoDB" id="3199616at2"/>
<dbReference type="Proteomes" id="UP000214588">
    <property type="component" value="Unassembled WGS sequence"/>
</dbReference>
<dbReference type="NCBIfam" id="TIGR03609">
    <property type="entry name" value="S_layer_CsaB"/>
    <property type="match status" value="1"/>
</dbReference>
<dbReference type="RefSeq" id="WP_089022388.1">
    <property type="nucleotide sequence ID" value="NZ_NIQC01000001.1"/>
</dbReference>
<evidence type="ECO:0000313" key="3">
    <source>
        <dbReference type="Proteomes" id="UP000214588"/>
    </source>
</evidence>
<evidence type="ECO:0000259" key="1">
    <source>
        <dbReference type="Pfam" id="PF04230"/>
    </source>
</evidence>
<keyword evidence="3" id="KW-1185">Reference proteome</keyword>
<sequence>MGKSIVIHGYYGADNTGDEAILSAIVDSLHAEAQKRKMDIDITVLSKDPKKTEKQHSVVSEFTGRMFSGMDRVIQTIKNGELFISGGGGLLQDNHPRVVPYWLSRVLLAKLFKKPVVFYAQGVGPIYRPLSKILIRNIVRRVDVLTVRDEESQQVLIDLGITEEQIRVTADPAFALENNKEDSKKLLTNVLNKEFNKDQKWLGVSLRPWNDNHFINEIAVYLDEMTKKGYKILFIPMQYKPDIEVSELVRYNMKYSENTDIFTHKGTPKELLGIFSEMDINLCMRLHGAIFSMKSGVPTIGLSYQPKVASTFKRMQQENKLVDFDEITSEKLIDLSDKINEEYDDIVGKLLANSKHLADQTKFTVQLTLDCLY</sequence>
<dbReference type="PANTHER" id="PTHR36836">
    <property type="entry name" value="COLANIC ACID BIOSYNTHESIS PROTEIN WCAK"/>
    <property type="match status" value="1"/>
</dbReference>
<dbReference type="InterPro" id="IPR019896">
    <property type="entry name" value="Polysacch_pyruvyl_Trfase_CsaB"/>
</dbReference>
<name>A0A226C2V7_9FIRM</name>
<dbReference type="PANTHER" id="PTHR36836:SF1">
    <property type="entry name" value="COLANIC ACID BIOSYNTHESIS PROTEIN WCAK"/>
    <property type="match status" value="1"/>
</dbReference>
<dbReference type="InterPro" id="IPR007345">
    <property type="entry name" value="Polysacch_pyruvyl_Trfase"/>
</dbReference>
<feature type="domain" description="Polysaccharide pyruvyl transferase" evidence="1">
    <location>
        <begin position="15"/>
        <end position="305"/>
    </location>
</feature>
<organism evidence="2 3">
    <name type="scientific">Natranaerobius trueperi</name>
    <dbReference type="NCBI Taxonomy" id="759412"/>
    <lineage>
        <taxon>Bacteria</taxon>
        <taxon>Bacillati</taxon>
        <taxon>Bacillota</taxon>
        <taxon>Clostridia</taxon>
        <taxon>Natranaerobiales</taxon>
        <taxon>Natranaerobiaceae</taxon>
        <taxon>Natranaerobius</taxon>
    </lineage>
</organism>
<dbReference type="SUPFAM" id="SSF53756">
    <property type="entry name" value="UDP-Glycosyltransferase/glycogen phosphorylase"/>
    <property type="match status" value="1"/>
</dbReference>
<dbReference type="Pfam" id="PF04230">
    <property type="entry name" value="PS_pyruv_trans"/>
    <property type="match status" value="1"/>
</dbReference>
<keyword evidence="2" id="KW-0808">Transferase</keyword>
<dbReference type="EMBL" id="NIQC01000001">
    <property type="protein sequence ID" value="OWZ84964.1"/>
    <property type="molecule type" value="Genomic_DNA"/>
</dbReference>
<protein>
    <submittedName>
        <fullName evidence="2">Polysaccharide pyruvyl transferase CsaB</fullName>
    </submittedName>
</protein>
<accession>A0A226C2V7</accession>
<comment type="caution">
    <text evidence="2">The sequence shown here is derived from an EMBL/GenBank/DDBJ whole genome shotgun (WGS) entry which is preliminary data.</text>
</comment>